<sequence>MKISGMNRTRTASGSKALLLRSLACLSLGILFYSCSSLKQSTQAEMVQVGDIHTFDGIYKNASEGNAGIELRSLWNQLALHDDLDTVDFERATIKLRTVGKKEIKATRIQDGVEMESLFLHGKLKDNYFVSKPKRSVVPIPFIYGQVKNDQFQLWLDKAGRLHVDRLQNRWGWVFIFLAGTDNTTSYVYARLRD</sequence>
<protein>
    <recommendedName>
        <fullName evidence="3">Lipoprotein</fullName>
    </recommendedName>
</protein>
<accession>A0A4R6WH37</accession>
<evidence type="ECO:0008006" key="3">
    <source>
        <dbReference type="Google" id="ProtNLM"/>
    </source>
</evidence>
<evidence type="ECO:0000313" key="2">
    <source>
        <dbReference type="Proteomes" id="UP000295292"/>
    </source>
</evidence>
<comment type="caution">
    <text evidence="1">The sequence shown here is derived from an EMBL/GenBank/DDBJ whole genome shotgun (WGS) entry which is preliminary data.</text>
</comment>
<dbReference type="AlphaFoldDB" id="A0A4R6WH37"/>
<organism evidence="1 2">
    <name type="scientific">Sphingobacterium yanglingense</name>
    <dbReference type="NCBI Taxonomy" id="1437280"/>
    <lineage>
        <taxon>Bacteria</taxon>
        <taxon>Pseudomonadati</taxon>
        <taxon>Bacteroidota</taxon>
        <taxon>Sphingobacteriia</taxon>
        <taxon>Sphingobacteriales</taxon>
        <taxon>Sphingobacteriaceae</taxon>
        <taxon>Sphingobacterium</taxon>
    </lineage>
</organism>
<evidence type="ECO:0000313" key="1">
    <source>
        <dbReference type="EMBL" id="TDQ79434.1"/>
    </source>
</evidence>
<reference evidence="1 2" key="1">
    <citation type="submission" date="2019-03" db="EMBL/GenBank/DDBJ databases">
        <title>Genomic Encyclopedia of Archaeal and Bacterial Type Strains, Phase II (KMG-II): from individual species to whole genera.</title>
        <authorList>
            <person name="Goeker M."/>
        </authorList>
    </citation>
    <scope>NUCLEOTIDE SEQUENCE [LARGE SCALE GENOMIC DNA]</scope>
    <source>
        <strain evidence="1 2">DSM 28353</strain>
    </source>
</reference>
<dbReference type="Proteomes" id="UP000295292">
    <property type="component" value="Unassembled WGS sequence"/>
</dbReference>
<dbReference type="PROSITE" id="PS51257">
    <property type="entry name" value="PROKAR_LIPOPROTEIN"/>
    <property type="match status" value="1"/>
</dbReference>
<name>A0A4R6WH37_9SPHI</name>
<keyword evidence="2" id="KW-1185">Reference proteome</keyword>
<dbReference type="EMBL" id="SNYV01000011">
    <property type="protein sequence ID" value="TDQ79434.1"/>
    <property type="molecule type" value="Genomic_DNA"/>
</dbReference>
<gene>
    <name evidence="1" type="ORF">CLV99_0871</name>
</gene>
<proteinExistence type="predicted"/>